<organism evidence="7 8">
    <name type="scientific">Electrophorus electricus</name>
    <name type="common">Electric eel</name>
    <name type="synonym">Gymnotus electricus</name>
    <dbReference type="NCBI Taxonomy" id="8005"/>
    <lineage>
        <taxon>Eukaryota</taxon>
        <taxon>Metazoa</taxon>
        <taxon>Chordata</taxon>
        <taxon>Craniata</taxon>
        <taxon>Vertebrata</taxon>
        <taxon>Euteleostomi</taxon>
        <taxon>Actinopterygii</taxon>
        <taxon>Neopterygii</taxon>
        <taxon>Teleostei</taxon>
        <taxon>Ostariophysi</taxon>
        <taxon>Gymnotiformes</taxon>
        <taxon>Gymnotoidei</taxon>
        <taxon>Gymnotidae</taxon>
        <taxon>Electrophorus</taxon>
    </lineage>
</organism>
<comment type="subcellular location">
    <subcellularLocation>
        <location evidence="1">Cell junction</location>
        <location evidence="1">Adherens junction</location>
    </subcellularLocation>
</comment>
<accession>A0A4W4EK88</accession>
<keyword evidence="4 5" id="KW-0175">Coiled coil</keyword>
<feature type="compositionally biased region" description="Low complexity" evidence="6">
    <location>
        <begin position="179"/>
        <end position="189"/>
    </location>
</feature>
<evidence type="ECO:0000313" key="7">
    <source>
        <dbReference type="Ensembl" id="ENSEEEP00000011819.2"/>
    </source>
</evidence>
<evidence type="ECO:0000256" key="4">
    <source>
        <dbReference type="ARBA" id="ARBA00023054"/>
    </source>
</evidence>
<evidence type="ECO:0000256" key="3">
    <source>
        <dbReference type="ARBA" id="ARBA00022949"/>
    </source>
</evidence>
<feature type="coiled-coil region" evidence="5">
    <location>
        <begin position="50"/>
        <end position="84"/>
    </location>
</feature>
<feature type="region of interest" description="Disordered" evidence="6">
    <location>
        <begin position="223"/>
        <end position="243"/>
    </location>
</feature>
<dbReference type="PANTHER" id="PTHR13546">
    <property type="entry name" value="RE60986P"/>
    <property type="match status" value="1"/>
</dbReference>
<dbReference type="Ensembl" id="ENSEEET00000011957.2">
    <property type="protein sequence ID" value="ENSEEEP00000011819.2"/>
    <property type="gene ID" value="ENSEEEG00000005955.2"/>
</dbReference>
<reference evidence="7" key="5">
    <citation type="submission" date="2025-09" db="UniProtKB">
        <authorList>
            <consortium name="Ensembl"/>
        </authorList>
    </citation>
    <scope>IDENTIFICATION</scope>
</reference>
<evidence type="ECO:0000256" key="1">
    <source>
        <dbReference type="ARBA" id="ARBA00004536"/>
    </source>
</evidence>
<sequence length="392" mass="43994">MVKNVQTIKLDISNLSDEDLLKWNKEDLVRRLRKSEADKMTVIVDHSNLIREVNRSLQQHLNEIRGLKDVNQKLQKDNRELRDLCCFLDDDRQKGKRVSREWQRLGRYSASIMRKEIALYLQKLTELECRQEEVIRENLELREICLLMEEETGGAGCRNSIDSQSGLLVQGLIRDVGDGSSTSSAGSAESNDHPHHKQAQLQPSVGAEGSSLEYLHKSRLGIGREDRGDLASPEPRARHRSTSLDYPFALPQPCRPRCGSISVPDHHFMRGLSQEKYGQALGCRSPETNLKHCLGQGQISPELYLQRHRGSLGSGIGSLEHREVQLGAAELHHEKVMLEGGSQDLLRHQYSVSPEHGKVSSSGREVSPRRSAGDDLSPHHQSIYNGMNGGSD</sequence>
<dbReference type="GO" id="GO:0005912">
    <property type="term" value="C:adherens junction"/>
    <property type="evidence" value="ECO:0007669"/>
    <property type="project" value="UniProtKB-SubCell"/>
</dbReference>
<dbReference type="OMA" id="HHEKSCV"/>
<evidence type="ECO:0000256" key="6">
    <source>
        <dbReference type="SAM" id="MobiDB-lite"/>
    </source>
</evidence>
<proteinExistence type="inferred from homology"/>
<dbReference type="PANTHER" id="PTHR13546:SF16">
    <property type="entry name" value="COILED-COIL DOMAIN CONTAINING 85A, LIKE ISOFORM X1"/>
    <property type="match status" value="1"/>
</dbReference>
<evidence type="ECO:0000256" key="5">
    <source>
        <dbReference type="SAM" id="Coils"/>
    </source>
</evidence>
<feature type="region of interest" description="Disordered" evidence="6">
    <location>
        <begin position="352"/>
        <end position="392"/>
    </location>
</feature>
<feature type="compositionally biased region" description="Basic and acidic residues" evidence="6">
    <location>
        <begin position="366"/>
        <end position="378"/>
    </location>
</feature>
<reference evidence="8" key="2">
    <citation type="journal article" date="2017" name="Sci. Adv.">
        <title>A tail of two voltages: Proteomic comparison of the three electric organs of the electric eel.</title>
        <authorList>
            <person name="Traeger L.L."/>
            <person name="Sabat G."/>
            <person name="Barrett-Wilt G.A."/>
            <person name="Wells G.B."/>
            <person name="Sussman M.R."/>
        </authorList>
    </citation>
    <scope>NUCLEOTIDE SEQUENCE [LARGE SCALE GENOMIC DNA]</scope>
</reference>
<reference evidence="7" key="3">
    <citation type="submission" date="2020-05" db="EMBL/GenBank/DDBJ databases">
        <title>Electrophorus electricus (electric eel) genome, fEleEle1, primary haplotype.</title>
        <authorList>
            <person name="Myers G."/>
            <person name="Meyer A."/>
            <person name="Fedrigo O."/>
            <person name="Formenti G."/>
            <person name="Rhie A."/>
            <person name="Tracey A."/>
            <person name="Sims Y."/>
            <person name="Jarvis E.D."/>
        </authorList>
    </citation>
    <scope>NUCLEOTIDE SEQUENCE [LARGE SCALE GENOMIC DNA]</scope>
</reference>
<evidence type="ECO:0000313" key="8">
    <source>
        <dbReference type="Proteomes" id="UP000314983"/>
    </source>
</evidence>
<protein>
    <recommendedName>
        <fullName evidence="9">Coiled-coil domain containing 85A, like</fullName>
    </recommendedName>
</protein>
<dbReference type="InterPro" id="IPR019359">
    <property type="entry name" value="CCDC85"/>
</dbReference>
<dbReference type="AlphaFoldDB" id="A0A4W4EK88"/>
<dbReference type="GeneTree" id="ENSGT00940000157361"/>
<keyword evidence="8" id="KW-1185">Reference proteome</keyword>
<reference evidence="7" key="4">
    <citation type="submission" date="2025-08" db="UniProtKB">
        <authorList>
            <consortium name="Ensembl"/>
        </authorList>
    </citation>
    <scope>IDENTIFICATION</scope>
</reference>
<comment type="similarity">
    <text evidence="2">Belongs to the CCDC85 family.</text>
</comment>
<dbReference type="Proteomes" id="UP000314983">
    <property type="component" value="Chromosome 1"/>
</dbReference>
<evidence type="ECO:0000256" key="2">
    <source>
        <dbReference type="ARBA" id="ARBA00009052"/>
    </source>
</evidence>
<evidence type="ECO:0008006" key="9">
    <source>
        <dbReference type="Google" id="ProtNLM"/>
    </source>
</evidence>
<name>A0A4W4EK88_ELEEL</name>
<feature type="region of interest" description="Disordered" evidence="6">
    <location>
        <begin position="177"/>
        <end position="208"/>
    </location>
</feature>
<dbReference type="Pfam" id="PF10226">
    <property type="entry name" value="CCDC85"/>
    <property type="match status" value="1"/>
</dbReference>
<reference evidence="8" key="1">
    <citation type="journal article" date="2014" name="Science">
        <title>Nonhuman genetics. Genomic basis for the convergent evolution of electric organs.</title>
        <authorList>
            <person name="Gallant J.R."/>
            <person name="Traeger L.L."/>
            <person name="Volkening J.D."/>
            <person name="Moffett H."/>
            <person name="Chen P.H."/>
            <person name="Novina C.D."/>
            <person name="Phillips G.N.Jr."/>
            <person name="Anand R."/>
            <person name="Wells G.B."/>
            <person name="Pinch M."/>
            <person name="Guth R."/>
            <person name="Unguez G.A."/>
            <person name="Albert J.S."/>
            <person name="Zakon H.H."/>
            <person name="Samanta M.P."/>
            <person name="Sussman M.R."/>
        </authorList>
    </citation>
    <scope>NUCLEOTIDE SEQUENCE [LARGE SCALE GENOMIC DNA]</scope>
</reference>
<keyword evidence="3" id="KW-0965">Cell junction</keyword>